<feature type="region of interest" description="Disordered" evidence="2">
    <location>
        <begin position="93"/>
        <end position="117"/>
    </location>
</feature>
<dbReference type="AlphaFoldDB" id="W2HE25"/>
<evidence type="ECO:0000313" key="3">
    <source>
        <dbReference type="EMBL" id="ETK92756.1"/>
    </source>
</evidence>
<sequence length="305" mass="34496">MRKDSLIPVKLGDLFTAQNNASDESEAAVSMRCYESESHSPTPQADTCSRLTLIVRQVANTLSTVCCFASKKHRERDKLKTLRGSRSTRDSAAELRWGVSTAEDEDDDGPGSDDEDVLTSLGASYRAWRVYHREKRAHDYTKSRLVVAIRREAGLVKLLARTGGTAEGIEYTLMRLEDLEATMMRLEEKYNAAVDEQVLCEDLALERENLQAQRQLHSDRLHKANAAILHWKSQYEEVLSQLTSSNLEKERLGGELRKVKKAAVLAMNRQFVQLDANVVSQSLLRTARHHEKESKKRSFSSDEIC</sequence>
<dbReference type="EMBL" id="KI685122">
    <property type="protein sequence ID" value="ETK92756.1"/>
    <property type="molecule type" value="Genomic_DNA"/>
</dbReference>
<feature type="compositionally biased region" description="Acidic residues" evidence="2">
    <location>
        <begin position="102"/>
        <end position="117"/>
    </location>
</feature>
<name>W2HE25_PHYNI</name>
<proteinExistence type="predicted"/>
<evidence type="ECO:0000256" key="1">
    <source>
        <dbReference type="SAM" id="Coils"/>
    </source>
</evidence>
<dbReference type="Proteomes" id="UP000053236">
    <property type="component" value="Unassembled WGS sequence"/>
</dbReference>
<gene>
    <name evidence="3" type="ORF">L915_03937</name>
</gene>
<organism evidence="3">
    <name type="scientific">Phytophthora nicotianae</name>
    <name type="common">Potato buckeye rot agent</name>
    <name type="synonym">Phytophthora parasitica</name>
    <dbReference type="NCBI Taxonomy" id="4792"/>
    <lineage>
        <taxon>Eukaryota</taxon>
        <taxon>Sar</taxon>
        <taxon>Stramenopiles</taxon>
        <taxon>Oomycota</taxon>
        <taxon>Peronosporomycetes</taxon>
        <taxon>Peronosporales</taxon>
        <taxon>Peronosporaceae</taxon>
        <taxon>Phytophthora</taxon>
    </lineage>
</organism>
<feature type="coiled-coil region" evidence="1">
    <location>
        <begin position="169"/>
        <end position="227"/>
    </location>
</feature>
<protein>
    <submittedName>
        <fullName evidence="3">Uncharacterized protein</fullName>
    </submittedName>
</protein>
<accession>W2HE25</accession>
<evidence type="ECO:0000256" key="2">
    <source>
        <dbReference type="SAM" id="MobiDB-lite"/>
    </source>
</evidence>
<dbReference type="VEuPathDB" id="FungiDB:PPTG_08098"/>
<keyword evidence="1" id="KW-0175">Coiled coil</keyword>
<reference evidence="3" key="1">
    <citation type="submission" date="2013-11" db="EMBL/GenBank/DDBJ databases">
        <title>The Genome Sequence of Phytophthora parasitica CJ02B3.</title>
        <authorList>
            <consortium name="The Broad Institute Genomics Platform"/>
            <person name="Russ C."/>
            <person name="Tyler B."/>
            <person name="Panabieres F."/>
            <person name="Shan W."/>
            <person name="Tripathy S."/>
            <person name="Grunwald N."/>
            <person name="Machado M."/>
            <person name="Johnson C.S."/>
            <person name="Arredondo F."/>
            <person name="Hong C."/>
            <person name="Coffey M."/>
            <person name="Young S.K."/>
            <person name="Zeng Q."/>
            <person name="Gargeya S."/>
            <person name="Fitzgerald M."/>
            <person name="Abouelleil A."/>
            <person name="Alvarado L."/>
            <person name="Chapman S.B."/>
            <person name="Gainer-Dewar J."/>
            <person name="Goldberg J."/>
            <person name="Griggs A."/>
            <person name="Gujja S."/>
            <person name="Hansen M."/>
            <person name="Howarth C."/>
            <person name="Imamovic A."/>
            <person name="Ireland A."/>
            <person name="Larimer J."/>
            <person name="McCowan C."/>
            <person name="Murphy C."/>
            <person name="Pearson M."/>
            <person name="Poon T.W."/>
            <person name="Priest M."/>
            <person name="Roberts A."/>
            <person name="Saif S."/>
            <person name="Shea T."/>
            <person name="Sykes S."/>
            <person name="Wortman J."/>
            <person name="Nusbaum C."/>
            <person name="Birren B."/>
        </authorList>
    </citation>
    <scope>NUCLEOTIDE SEQUENCE [LARGE SCALE GENOMIC DNA]</scope>
    <source>
        <strain evidence="3">CJ02B3</strain>
    </source>
</reference>